<dbReference type="GO" id="GO:0046872">
    <property type="term" value="F:metal ion binding"/>
    <property type="evidence" value="ECO:0007669"/>
    <property type="project" value="UniProtKB-KW"/>
</dbReference>
<comment type="caution">
    <text evidence="11">The sequence shown here is derived from an EMBL/GenBank/DDBJ whole genome shotgun (WGS) entry which is preliminary data.</text>
</comment>
<dbReference type="GO" id="GO:0005525">
    <property type="term" value="F:GTP binding"/>
    <property type="evidence" value="ECO:0007669"/>
    <property type="project" value="UniProtKB-UniRule"/>
</dbReference>
<comment type="similarity">
    <text evidence="6">Belongs to the TRAFAC class OBG-HflX-like GTPase superfamily. HflX GTPase family.</text>
</comment>
<evidence type="ECO:0000256" key="1">
    <source>
        <dbReference type="ARBA" id="ARBA00022490"/>
    </source>
</evidence>
<dbReference type="EMBL" id="SCFR01000010">
    <property type="protein sequence ID" value="TFF66461.1"/>
    <property type="molecule type" value="Genomic_DNA"/>
</dbReference>
<evidence type="ECO:0000256" key="3">
    <source>
        <dbReference type="ARBA" id="ARBA00022741"/>
    </source>
</evidence>
<dbReference type="PRINTS" id="PR00326">
    <property type="entry name" value="GTP1OBG"/>
</dbReference>
<feature type="binding site" evidence="7">
    <location>
        <begin position="203"/>
        <end position="210"/>
    </location>
    <ligand>
        <name>GTP</name>
        <dbReference type="ChEBI" id="CHEBI:37565"/>
    </ligand>
</feature>
<dbReference type="GO" id="GO:0003924">
    <property type="term" value="F:GTPase activity"/>
    <property type="evidence" value="ECO:0007669"/>
    <property type="project" value="UniProtKB-UniRule"/>
</dbReference>
<evidence type="ECO:0000256" key="5">
    <source>
        <dbReference type="ARBA" id="ARBA00023134"/>
    </source>
</evidence>
<dbReference type="InterPro" id="IPR006073">
    <property type="entry name" value="GTP-bd"/>
</dbReference>
<dbReference type="RefSeq" id="WP_134744448.1">
    <property type="nucleotide sequence ID" value="NZ_JBFNFK010000007.1"/>
</dbReference>
<evidence type="ECO:0000256" key="8">
    <source>
        <dbReference type="PIRSR" id="PIRSR006809-2"/>
    </source>
</evidence>
<comment type="subunit">
    <text evidence="6">Monomer. Associates with the 50S ribosomal subunit.</text>
</comment>
<name>A0A4R9C2Z0_9FIRM</name>
<dbReference type="PROSITE" id="PS51705">
    <property type="entry name" value="G_HFLX"/>
    <property type="match status" value="1"/>
</dbReference>
<feature type="binding site" evidence="7">
    <location>
        <begin position="256"/>
        <end position="259"/>
    </location>
    <ligand>
        <name>GTP</name>
        <dbReference type="ChEBI" id="CHEBI:37565"/>
    </ligand>
</feature>
<dbReference type="Pfam" id="PF01926">
    <property type="entry name" value="MMR_HSR1"/>
    <property type="match status" value="1"/>
</dbReference>
<feature type="coiled-coil region" evidence="9">
    <location>
        <begin position="163"/>
        <end position="190"/>
    </location>
</feature>
<keyword evidence="3 6" id="KW-0547">Nucleotide-binding</keyword>
<dbReference type="PANTHER" id="PTHR10229">
    <property type="entry name" value="GTP-BINDING PROTEIN HFLX"/>
    <property type="match status" value="1"/>
</dbReference>
<dbReference type="Gene3D" id="6.10.250.2860">
    <property type="match status" value="1"/>
</dbReference>
<dbReference type="Proteomes" id="UP000297454">
    <property type="component" value="Unassembled WGS sequence"/>
</dbReference>
<feature type="binding site" evidence="7">
    <location>
        <begin position="234"/>
        <end position="238"/>
    </location>
    <ligand>
        <name>GTP</name>
        <dbReference type="ChEBI" id="CHEBI:37565"/>
    </ligand>
</feature>
<comment type="function">
    <text evidence="6">GTPase that associates with the 50S ribosomal subunit and may have a role during protein synthesis or ribosome biogenesis.</text>
</comment>
<dbReference type="Pfam" id="PF16360">
    <property type="entry name" value="GTP-bdg_M"/>
    <property type="match status" value="1"/>
</dbReference>
<accession>A0A4R9C2Z0</accession>
<evidence type="ECO:0000256" key="6">
    <source>
        <dbReference type="HAMAP-Rule" id="MF_00900"/>
    </source>
</evidence>
<comment type="subcellular location">
    <subcellularLocation>
        <location evidence="6">Cytoplasm</location>
    </subcellularLocation>
    <text evidence="6">May associate with membranes.</text>
</comment>
<feature type="binding site" evidence="7">
    <location>
        <begin position="322"/>
        <end position="325"/>
    </location>
    <ligand>
        <name>GTP</name>
        <dbReference type="ChEBI" id="CHEBI:37565"/>
    </ligand>
</feature>
<keyword evidence="2 8" id="KW-0479">Metal-binding</keyword>
<dbReference type="GO" id="GO:0043022">
    <property type="term" value="F:ribosome binding"/>
    <property type="evidence" value="ECO:0007669"/>
    <property type="project" value="TreeGrafter"/>
</dbReference>
<dbReference type="InterPro" id="IPR032305">
    <property type="entry name" value="GTP-bd_M"/>
</dbReference>
<organism evidence="11 12">
    <name type="scientific">Helcococcus ovis</name>
    <dbReference type="NCBI Taxonomy" id="72026"/>
    <lineage>
        <taxon>Bacteria</taxon>
        <taxon>Bacillati</taxon>
        <taxon>Bacillota</taxon>
        <taxon>Tissierellia</taxon>
        <taxon>Tissierellales</taxon>
        <taxon>Peptoniphilaceae</taxon>
        <taxon>Helcococcus</taxon>
    </lineage>
</organism>
<sequence>MKKEKVIIVDVNLNNKYTESQLESRIFELKELVRASNSEFVASVVQNLKEINSKYYIGSGKAQELAEMVQNLEIDTVIFNNELTGSQMKNLEDVINKKIVDRTGLILDIFATRARTNESKLQIKLAQLEYRLPRLVGFRNYLSREGAGIGTRGPGEQKLEIDRRSVQMEINSIKNKLKNIENKRIVEKRKRLNSSIPIVSLIGYSNAGKSTLLNTISEKYAENVKKVYSDDLLFATLDTSARKIKLLNGKDIIITDTVGFISDLPTKLVESFKSTLEEVRDSNLVLIVVDASNYDYEIQIKATEDILADMDLSGKNILYVFNKMDKNPDFRFYKKVDNEIYISAMDENDIERLIKKIENLLFGDYSIYEVFVSYSDYDKIKKLVPFSLKKDEKFEADGIKTYLLLDDNMKIKYRKFIKNEV</sequence>
<dbReference type="Gene3D" id="3.40.50.300">
    <property type="entry name" value="P-loop containing nucleotide triphosphate hydrolases"/>
    <property type="match status" value="1"/>
</dbReference>
<dbReference type="InterPro" id="IPR042108">
    <property type="entry name" value="GTPase_HflX_N_sf"/>
</dbReference>
<evidence type="ECO:0000313" key="11">
    <source>
        <dbReference type="EMBL" id="TFF66461.1"/>
    </source>
</evidence>
<keyword evidence="9" id="KW-0175">Coiled coil</keyword>
<evidence type="ECO:0000256" key="7">
    <source>
        <dbReference type="PIRSR" id="PIRSR006809-1"/>
    </source>
</evidence>
<gene>
    <name evidence="6 11" type="primary">hflX</name>
    <name evidence="11" type="ORF">EQF91_03930</name>
</gene>
<dbReference type="NCBIfam" id="TIGR03156">
    <property type="entry name" value="GTP_HflX"/>
    <property type="match status" value="1"/>
</dbReference>
<keyword evidence="1 6" id="KW-0963">Cytoplasm</keyword>
<evidence type="ECO:0000259" key="10">
    <source>
        <dbReference type="PROSITE" id="PS51705"/>
    </source>
</evidence>
<dbReference type="CDD" id="cd01878">
    <property type="entry name" value="HflX"/>
    <property type="match status" value="1"/>
</dbReference>
<proteinExistence type="inferred from homology"/>
<feature type="binding site" evidence="8">
    <location>
        <position position="210"/>
    </location>
    <ligand>
        <name>Mg(2+)</name>
        <dbReference type="ChEBI" id="CHEBI:18420"/>
    </ligand>
</feature>
<keyword evidence="4 8" id="KW-0460">Magnesium</keyword>
<dbReference type="PANTHER" id="PTHR10229:SF0">
    <property type="entry name" value="GTP-BINDING PROTEIN 6-RELATED"/>
    <property type="match status" value="1"/>
</dbReference>
<evidence type="ECO:0000256" key="2">
    <source>
        <dbReference type="ARBA" id="ARBA00022723"/>
    </source>
</evidence>
<evidence type="ECO:0000256" key="9">
    <source>
        <dbReference type="SAM" id="Coils"/>
    </source>
</evidence>
<reference evidence="11 12" key="1">
    <citation type="submission" date="2019-01" db="EMBL/GenBank/DDBJ databases">
        <title>Draft Genome Sequences of Helcococcus ovis Strains Isolated from the Uterus and Vagina of Dairy Cows with Metritis.</title>
        <authorList>
            <person name="Cunha F."/>
            <person name="Jeon S.J."/>
            <person name="Kutzer P."/>
            <person name="Galvao K.N."/>
        </authorList>
    </citation>
    <scope>NUCLEOTIDE SEQUENCE [LARGE SCALE GENOMIC DNA]</scope>
    <source>
        <strain evidence="11 12">KG-37</strain>
    </source>
</reference>
<keyword evidence="12" id="KW-1185">Reference proteome</keyword>
<comment type="cofactor">
    <cofactor evidence="8">
        <name>Mg(2+)</name>
        <dbReference type="ChEBI" id="CHEBI:18420"/>
    </cofactor>
</comment>
<dbReference type="Gene3D" id="3.40.50.11060">
    <property type="entry name" value="GTPase HflX, N-terminal domain"/>
    <property type="match status" value="1"/>
</dbReference>
<evidence type="ECO:0000256" key="4">
    <source>
        <dbReference type="ARBA" id="ARBA00022842"/>
    </source>
</evidence>
<dbReference type="InterPro" id="IPR027417">
    <property type="entry name" value="P-loop_NTPase"/>
</dbReference>
<dbReference type="InterPro" id="IPR016496">
    <property type="entry name" value="GTPase_HflX"/>
</dbReference>
<evidence type="ECO:0000313" key="12">
    <source>
        <dbReference type="Proteomes" id="UP000297454"/>
    </source>
</evidence>
<dbReference type="AlphaFoldDB" id="A0A4R9C2Z0"/>
<dbReference type="FunFam" id="3.40.50.11060:FF:000001">
    <property type="entry name" value="GTPase HflX"/>
    <property type="match status" value="1"/>
</dbReference>
<dbReference type="HAMAP" id="MF_00900">
    <property type="entry name" value="GTPase_HflX"/>
    <property type="match status" value="1"/>
</dbReference>
<dbReference type="InterPro" id="IPR025121">
    <property type="entry name" value="GTPase_HflX_N"/>
</dbReference>
<feature type="binding site" evidence="8">
    <location>
        <position position="236"/>
    </location>
    <ligand>
        <name>Mg(2+)</name>
        <dbReference type="ChEBI" id="CHEBI:18420"/>
    </ligand>
</feature>
<dbReference type="InterPro" id="IPR030394">
    <property type="entry name" value="G_HFLX_dom"/>
</dbReference>
<dbReference type="GO" id="GO:0005737">
    <property type="term" value="C:cytoplasm"/>
    <property type="evidence" value="ECO:0007669"/>
    <property type="project" value="UniProtKB-SubCell"/>
</dbReference>
<dbReference type="Pfam" id="PF13167">
    <property type="entry name" value="GTP-bdg_N"/>
    <property type="match status" value="1"/>
</dbReference>
<keyword evidence="5 6" id="KW-0342">GTP-binding</keyword>
<protein>
    <recommendedName>
        <fullName evidence="6">GTPase HflX</fullName>
    </recommendedName>
    <alternativeName>
        <fullName evidence="6">GTP-binding protein HflX</fullName>
    </alternativeName>
</protein>
<dbReference type="PIRSF" id="PIRSF006809">
    <property type="entry name" value="GTP-binding_hflX_prd"/>
    <property type="match status" value="1"/>
</dbReference>
<dbReference type="SUPFAM" id="SSF52540">
    <property type="entry name" value="P-loop containing nucleoside triphosphate hydrolases"/>
    <property type="match status" value="1"/>
</dbReference>
<feature type="domain" description="Hflx-type G" evidence="10">
    <location>
        <begin position="197"/>
        <end position="365"/>
    </location>
</feature>